<dbReference type="InterPro" id="IPR038726">
    <property type="entry name" value="PDDEXK_AddAB-type"/>
</dbReference>
<dbReference type="SUPFAM" id="SSF52540">
    <property type="entry name" value="P-loop containing nucleoside triphosphate hydrolases"/>
    <property type="match status" value="1"/>
</dbReference>
<dbReference type="RefSeq" id="WP_012590448.1">
    <property type="nucleotide sequence ID" value="NC_011666.1"/>
</dbReference>
<accession>B8ESP3</accession>
<dbReference type="Proteomes" id="UP000002257">
    <property type="component" value="Chromosome"/>
</dbReference>
<reference evidence="2 3" key="1">
    <citation type="journal article" date="2010" name="J. Bacteriol.">
        <title>Complete genome sequence of the aerobic facultative methanotroph Methylocella silvestris BL2.</title>
        <authorList>
            <person name="Chen Y."/>
            <person name="Crombie A."/>
            <person name="Rahman M.T."/>
            <person name="Dedysh S.N."/>
            <person name="Liesack W."/>
            <person name="Stott M.B."/>
            <person name="Alam M."/>
            <person name="Theisen A.R."/>
            <person name="Murrell J.C."/>
            <person name="Dunfield P.F."/>
        </authorList>
    </citation>
    <scope>NUCLEOTIDE SEQUENCE [LARGE SCALE GENOMIC DNA]</scope>
    <source>
        <strain evidence="3">DSM 15510 / CIP 108128 / LMG 27833 / NCIMB 13906 / BL2</strain>
    </source>
</reference>
<feature type="domain" description="PD-(D/E)XK endonuclease-like" evidence="1">
    <location>
        <begin position="768"/>
        <end position="1015"/>
    </location>
</feature>
<gene>
    <name evidence="2" type="ordered locus">Msil_1413</name>
</gene>
<dbReference type="InterPro" id="IPR014153">
    <property type="entry name" value="Ds_break_AddB"/>
</dbReference>
<keyword evidence="3" id="KW-1185">Reference proteome</keyword>
<dbReference type="KEGG" id="msl:Msil_1413"/>
<sequence>MPKKNVFTIAPGAPFLKTFAEAFLDGRVVEGFCAGENPLELAEATIYVPTRRAARALTDEFFRALPTKAVLLPRILPLGALDESETELLFEDGGADEFSAPLEPPLAIGEIDRRMQLAELCLSWSRLLRHAIVRVEADGARVLDERESLLVGATAADAWGLSGDLARLIDELIIEDIDWARLDPLASEGFDDYWRITLDFLKIAITQWPHILEQRGLVDRARRQVSLIERQSLALRDAPGLGPVVAIGSTGSNRATARLLDAIASAPRGAIVLPGLDLKLDEAAFALVARAADEGEPAFTHPQAALCRLLRTLNMSRDEVRPLGALTKAQDARERFISEALRPAEATDAWIAYRQAIDPALLEEALAGVTLIEAADEREEALALAIAMRHALERPDGTAALVTPDRELARRVAAELLRWGVRVEDSAGEPLGSGEAGLLARLVAACAADDMSAATVAALMAHGALRLGFSREEIARLRPLLEIGVLRAAAGGKLRDPARAIELAAAQADGPHAHPAQKRIFPRESDALRDFLMRLEAALRPMLEAGGERDLAFWVEAHRTALAAIRAGEPEEEDSGEDGEALAALFEELALSATSEMRFDAEAYQFFFAAVAGEARLGAAGRTHPRLKILGLLEARLMDVDVMLLGGLDESVWPPQARADAFLNRPMRAALGLSPPERKLGQTAHDFVQAMGRDKVVLSRAAKRGGAPTVASRFIQRLAALGGPAWAACAARGKTYLDLARLIDRPAAAPAPLRRPEPKPPVALRPNRLSVTKIETLRRDPYAVYAETILKLLPLDSIGRTPGPAETGSAIHAAIEAFTASFGPGPLPAGARDTLRALLLKALEDNLADPGFAAFYVPRLKQMIDFYMGFEASRRSGLDEIRTEAAGRLEFFLSDGSPFALTARADRIERAASGKLSLIDFKTGAPPGIKEIEVGFAPQLTLEAAMAKRGAFGPAGQDEIDALYVKLNGPGGGKVKPVVFKGRTVEDVADQHFAHLVELLSQFRDPDRSYPPRPFPKFAKAYNAYDHLARVKEWSAGGESEDA</sequence>
<dbReference type="NCBIfam" id="TIGR02786">
    <property type="entry name" value="addB_alphas"/>
    <property type="match status" value="1"/>
</dbReference>
<proteinExistence type="predicted"/>
<evidence type="ECO:0000259" key="1">
    <source>
        <dbReference type="Pfam" id="PF12705"/>
    </source>
</evidence>
<name>B8ESP3_METSB</name>
<dbReference type="HOGENOM" id="CLU_012377_0_0_5"/>
<dbReference type="InterPro" id="IPR027417">
    <property type="entry name" value="P-loop_NTPase"/>
</dbReference>
<dbReference type="EMBL" id="CP001280">
    <property type="protein sequence ID" value="ACK50378.1"/>
    <property type="molecule type" value="Genomic_DNA"/>
</dbReference>
<protein>
    <submittedName>
        <fullName evidence="2">Double-strand break repair protein AddB</fullName>
    </submittedName>
</protein>
<dbReference type="AlphaFoldDB" id="B8ESP3"/>
<dbReference type="STRING" id="395965.Msil_1413"/>
<dbReference type="eggNOG" id="COG3893">
    <property type="taxonomic scope" value="Bacteria"/>
</dbReference>
<evidence type="ECO:0000313" key="2">
    <source>
        <dbReference type="EMBL" id="ACK50378.1"/>
    </source>
</evidence>
<dbReference type="eggNOG" id="COG2887">
    <property type="taxonomic scope" value="Bacteria"/>
</dbReference>
<organism evidence="2 3">
    <name type="scientific">Methylocella silvestris (strain DSM 15510 / CIP 108128 / LMG 27833 / NCIMB 13906 / BL2)</name>
    <dbReference type="NCBI Taxonomy" id="395965"/>
    <lineage>
        <taxon>Bacteria</taxon>
        <taxon>Pseudomonadati</taxon>
        <taxon>Pseudomonadota</taxon>
        <taxon>Alphaproteobacteria</taxon>
        <taxon>Hyphomicrobiales</taxon>
        <taxon>Beijerinckiaceae</taxon>
        <taxon>Methylocella</taxon>
    </lineage>
</organism>
<evidence type="ECO:0000313" key="3">
    <source>
        <dbReference type="Proteomes" id="UP000002257"/>
    </source>
</evidence>
<dbReference type="Pfam" id="PF12705">
    <property type="entry name" value="PDDEXK_1"/>
    <property type="match status" value="1"/>
</dbReference>